<keyword evidence="4" id="KW-1185">Reference proteome</keyword>
<protein>
    <recommendedName>
        <fullName evidence="2">Peptidase S1 domain-containing protein</fullName>
    </recommendedName>
</protein>
<dbReference type="GO" id="GO:0004252">
    <property type="term" value="F:serine-type endopeptidase activity"/>
    <property type="evidence" value="ECO:0007669"/>
    <property type="project" value="InterPro"/>
</dbReference>
<dbReference type="OrthoDB" id="7439147at2759"/>
<dbReference type="PANTHER" id="PTHR24260:SF136">
    <property type="entry name" value="GH08193P-RELATED"/>
    <property type="match status" value="1"/>
</dbReference>
<dbReference type="GO" id="GO:0006508">
    <property type="term" value="P:proteolysis"/>
    <property type="evidence" value="ECO:0007669"/>
    <property type="project" value="InterPro"/>
</dbReference>
<dbReference type="Gene3D" id="2.40.10.10">
    <property type="entry name" value="Trypsin-like serine proteases"/>
    <property type="match status" value="1"/>
</dbReference>
<dbReference type="PROSITE" id="PS50240">
    <property type="entry name" value="TRYPSIN_DOM"/>
    <property type="match status" value="1"/>
</dbReference>
<dbReference type="SUPFAM" id="SSF50494">
    <property type="entry name" value="Trypsin-like serine proteases"/>
    <property type="match status" value="1"/>
</dbReference>
<dbReference type="FunFam" id="2.40.10.10:FF:000068">
    <property type="entry name" value="transmembrane protease serine 2"/>
    <property type="match status" value="1"/>
</dbReference>
<evidence type="ECO:0000259" key="2">
    <source>
        <dbReference type="PROSITE" id="PS50240"/>
    </source>
</evidence>
<sequence>MKVSQVKPLEEMSSNARTIGSYVYGGVEGNTSMPFMAYIETYTSQDVLVHQCSGAIVNESWILTAAQCFERADYAMITIGDIDRTSASAQNFNATKDQWVIHEKFVYNGLENDIALVYLNTSITLADTKKAIQFCCPSFFKPKMVMYNSTIKVLALGFGRVEDDPVDPECPVPAGPSYIFSMAEIPMGNSTAFCRAQLKAHYLKLASTQVCSNGLMNRTTGAFGVSKRYPRFAAILCVCVGT</sequence>
<dbReference type="PRINTS" id="PR00722">
    <property type="entry name" value="CHYMOTRYPSIN"/>
</dbReference>
<dbReference type="PANTHER" id="PTHR24260">
    <property type="match status" value="1"/>
</dbReference>
<dbReference type="Pfam" id="PF00089">
    <property type="entry name" value="Trypsin"/>
    <property type="match status" value="1"/>
</dbReference>
<dbReference type="AlphaFoldDB" id="A0A8S1D2U4"/>
<dbReference type="SMART" id="SM00020">
    <property type="entry name" value="Tryp_SPc"/>
    <property type="match status" value="1"/>
</dbReference>
<keyword evidence="1" id="KW-1015">Disulfide bond</keyword>
<dbReference type="InterPro" id="IPR051333">
    <property type="entry name" value="CLIP_Serine_Protease"/>
</dbReference>
<dbReference type="InterPro" id="IPR009003">
    <property type="entry name" value="Peptidase_S1_PA"/>
</dbReference>
<name>A0A8S1D2U4_9INSE</name>
<feature type="domain" description="Peptidase S1" evidence="2">
    <location>
        <begin position="23"/>
        <end position="242"/>
    </location>
</feature>
<dbReference type="InterPro" id="IPR001254">
    <property type="entry name" value="Trypsin_dom"/>
</dbReference>
<comment type="caution">
    <text evidence="3">The sequence shown here is derived from an EMBL/GenBank/DDBJ whole genome shotgun (WGS) entry which is preliminary data.</text>
</comment>
<dbReference type="EMBL" id="CADEPI010000127">
    <property type="protein sequence ID" value="CAB3376426.1"/>
    <property type="molecule type" value="Genomic_DNA"/>
</dbReference>
<dbReference type="InterPro" id="IPR001314">
    <property type="entry name" value="Peptidase_S1A"/>
</dbReference>
<proteinExistence type="predicted"/>
<evidence type="ECO:0000313" key="3">
    <source>
        <dbReference type="EMBL" id="CAB3376426.1"/>
    </source>
</evidence>
<reference evidence="3 4" key="1">
    <citation type="submission" date="2020-04" db="EMBL/GenBank/DDBJ databases">
        <authorList>
            <person name="Alioto T."/>
            <person name="Alioto T."/>
            <person name="Gomez Garrido J."/>
        </authorList>
    </citation>
    <scope>NUCLEOTIDE SEQUENCE [LARGE SCALE GENOMIC DNA]</scope>
</reference>
<organism evidence="3 4">
    <name type="scientific">Cloeon dipterum</name>
    <dbReference type="NCBI Taxonomy" id="197152"/>
    <lineage>
        <taxon>Eukaryota</taxon>
        <taxon>Metazoa</taxon>
        <taxon>Ecdysozoa</taxon>
        <taxon>Arthropoda</taxon>
        <taxon>Hexapoda</taxon>
        <taxon>Insecta</taxon>
        <taxon>Pterygota</taxon>
        <taxon>Palaeoptera</taxon>
        <taxon>Ephemeroptera</taxon>
        <taxon>Pisciforma</taxon>
        <taxon>Baetidae</taxon>
        <taxon>Cloeon</taxon>
    </lineage>
</organism>
<dbReference type="Proteomes" id="UP000494165">
    <property type="component" value="Unassembled WGS sequence"/>
</dbReference>
<evidence type="ECO:0000313" key="4">
    <source>
        <dbReference type="Proteomes" id="UP000494165"/>
    </source>
</evidence>
<evidence type="ECO:0000256" key="1">
    <source>
        <dbReference type="ARBA" id="ARBA00023157"/>
    </source>
</evidence>
<accession>A0A8S1D2U4</accession>
<gene>
    <name evidence="3" type="ORF">CLODIP_2_CD03746</name>
</gene>
<dbReference type="InterPro" id="IPR043504">
    <property type="entry name" value="Peptidase_S1_PA_chymotrypsin"/>
</dbReference>